<name>A0A2Z4U957_9FIRM</name>
<gene>
    <name evidence="4" type="ORF">DQQ01_04625</name>
</gene>
<dbReference type="InterPro" id="IPR050640">
    <property type="entry name" value="Bact_2-comp_sensor_kinase"/>
</dbReference>
<keyword evidence="4" id="KW-0418">Kinase</keyword>
<dbReference type="Pfam" id="PF06580">
    <property type="entry name" value="His_kinase"/>
    <property type="match status" value="1"/>
</dbReference>
<dbReference type="PANTHER" id="PTHR34220">
    <property type="entry name" value="SENSOR HISTIDINE KINASE YPDA"/>
    <property type="match status" value="1"/>
</dbReference>
<dbReference type="InterPro" id="IPR010559">
    <property type="entry name" value="Sig_transdc_His_kin_internal"/>
</dbReference>
<keyword evidence="5" id="KW-1185">Reference proteome</keyword>
<dbReference type="Proteomes" id="UP000250003">
    <property type="component" value="Chromosome"/>
</dbReference>
<dbReference type="InterPro" id="IPR036890">
    <property type="entry name" value="HATPase_C_sf"/>
</dbReference>
<evidence type="ECO:0000313" key="4">
    <source>
        <dbReference type="EMBL" id="AWY97548.1"/>
    </source>
</evidence>
<reference evidence="5" key="1">
    <citation type="submission" date="2018-06" db="EMBL/GenBank/DDBJ databases">
        <title>Description of Blautia argi sp. nov., a new anaerobic isolated from dog feces.</title>
        <authorList>
            <person name="Chang Y.-H."/>
            <person name="Paek J."/>
            <person name="Shin Y."/>
        </authorList>
    </citation>
    <scope>NUCLEOTIDE SEQUENCE [LARGE SCALE GENOMIC DNA]</scope>
    <source>
        <strain evidence="5">KCTC 15426</strain>
    </source>
</reference>
<evidence type="ECO:0000259" key="3">
    <source>
        <dbReference type="Pfam" id="PF06580"/>
    </source>
</evidence>
<keyword evidence="4" id="KW-0808">Transferase</keyword>
<dbReference type="GO" id="GO:0016020">
    <property type="term" value="C:membrane"/>
    <property type="evidence" value="ECO:0007669"/>
    <property type="project" value="InterPro"/>
</dbReference>
<dbReference type="RefSeq" id="WP_111918791.1">
    <property type="nucleotide sequence ID" value="NZ_CP030280.1"/>
</dbReference>
<sequence length="606" mass="69736">MKTHFFSYRTQIFIASLLLLIIPSTILGITAANQTASTVKEDFSQTMETILTQTDLTLNTLLNDATKIADMHILNNDIRKALITDYDNNLLAYSQDSSMFTKQLIQTNRLNSNVISCLFRSRYDYTFEYNILNAQTHKEILEKMNSWEEKALTSNYHTYFAPIQDSFISGKKILPMVKILYDGYTFKEIGSCYVGIDFSSVETIFNSAKTPGSVIMIFNSHNTLAYCSDSKYINSESSQILFDELSKFSKNIPENDPIQTQTISVGKENYLVNGCLNQTTGWHIVQCLNNKNITQAYQHNLLNYSAIFVFTLLLGLILALFLSRSLTHSITLLCQQMDSQDLNSYKEISVDGKTSNRELQKLVTSFNHLNKRLTESLRQNYTSRLSEQNMYIQMLQTQINHHFLYNTLNSIKSIADIHNEPEIKTIASCMSELLRYNLKKVPVVYLEEEIQQIYRYLTILDIRFPSKFTFDCSIPDDFYSLEIPAFLLQPLVENSVEHGFAQMETDCRINLSANLEDGILHFFLIDNGSGIKPERLKEILYSLENEKSHIENMQQNHHFIGLLNVHQRIQSYYGKKYGLSIESVVEEGTIVDIQIPYMKKPELPNI</sequence>
<dbReference type="Gene3D" id="3.30.565.10">
    <property type="entry name" value="Histidine kinase-like ATPase, C-terminal domain"/>
    <property type="match status" value="1"/>
</dbReference>
<evidence type="ECO:0000259" key="2">
    <source>
        <dbReference type="Pfam" id="PF02518"/>
    </source>
</evidence>
<dbReference type="SUPFAM" id="SSF55874">
    <property type="entry name" value="ATPase domain of HSP90 chaperone/DNA topoisomerase II/histidine kinase"/>
    <property type="match status" value="1"/>
</dbReference>
<keyword evidence="1" id="KW-1133">Transmembrane helix</keyword>
<accession>A0A2Z4U957</accession>
<dbReference type="GO" id="GO:0000155">
    <property type="term" value="F:phosphorelay sensor kinase activity"/>
    <property type="evidence" value="ECO:0007669"/>
    <property type="project" value="InterPro"/>
</dbReference>
<organism evidence="4 5">
    <name type="scientific">Blautia argi</name>
    <dbReference type="NCBI Taxonomy" id="1912897"/>
    <lineage>
        <taxon>Bacteria</taxon>
        <taxon>Bacillati</taxon>
        <taxon>Bacillota</taxon>
        <taxon>Clostridia</taxon>
        <taxon>Lachnospirales</taxon>
        <taxon>Lachnospiraceae</taxon>
        <taxon>Blautia</taxon>
    </lineage>
</organism>
<dbReference type="OrthoDB" id="9776552at2"/>
<evidence type="ECO:0000313" key="5">
    <source>
        <dbReference type="Proteomes" id="UP000250003"/>
    </source>
</evidence>
<dbReference type="PANTHER" id="PTHR34220:SF7">
    <property type="entry name" value="SENSOR HISTIDINE KINASE YPDA"/>
    <property type="match status" value="1"/>
</dbReference>
<protein>
    <submittedName>
        <fullName evidence="4">Sensor histidine kinase</fullName>
    </submittedName>
</protein>
<feature type="transmembrane region" description="Helical" evidence="1">
    <location>
        <begin position="301"/>
        <end position="322"/>
    </location>
</feature>
<keyword evidence="1" id="KW-0472">Membrane</keyword>
<dbReference type="InterPro" id="IPR003594">
    <property type="entry name" value="HATPase_dom"/>
</dbReference>
<keyword evidence="1" id="KW-0812">Transmembrane</keyword>
<feature type="domain" description="Histidine kinase/HSP90-like ATPase" evidence="2">
    <location>
        <begin position="487"/>
        <end position="597"/>
    </location>
</feature>
<dbReference type="AlphaFoldDB" id="A0A2Z4U957"/>
<dbReference type="Gene3D" id="6.10.340.10">
    <property type="match status" value="1"/>
</dbReference>
<feature type="domain" description="Signal transduction histidine kinase internal region" evidence="3">
    <location>
        <begin position="392"/>
        <end position="468"/>
    </location>
</feature>
<dbReference type="KEGG" id="blau:DQQ01_04625"/>
<proteinExistence type="predicted"/>
<dbReference type="Pfam" id="PF02518">
    <property type="entry name" value="HATPase_c"/>
    <property type="match status" value="1"/>
</dbReference>
<dbReference type="EMBL" id="CP030280">
    <property type="protein sequence ID" value="AWY97548.1"/>
    <property type="molecule type" value="Genomic_DNA"/>
</dbReference>
<evidence type="ECO:0000256" key="1">
    <source>
        <dbReference type="SAM" id="Phobius"/>
    </source>
</evidence>